<dbReference type="EMBL" id="CP090175">
    <property type="protein sequence ID" value="UJO25234.1"/>
    <property type="molecule type" value="Genomic_DNA"/>
</dbReference>
<evidence type="ECO:0000313" key="2">
    <source>
        <dbReference type="Proteomes" id="UP000756132"/>
    </source>
</evidence>
<keyword evidence="2" id="KW-1185">Reference proteome</keyword>
<dbReference type="GO" id="GO:0005506">
    <property type="term" value="F:iron ion binding"/>
    <property type="evidence" value="ECO:0007669"/>
    <property type="project" value="InterPro"/>
</dbReference>
<protein>
    <submittedName>
        <fullName evidence="1">Cytochrome P450 monooxygenase</fullName>
    </submittedName>
</protein>
<dbReference type="KEGG" id="ffu:CLAFUR5_14624"/>
<dbReference type="Proteomes" id="UP000756132">
    <property type="component" value="Chromosome 13"/>
</dbReference>
<dbReference type="GO" id="GO:0016705">
    <property type="term" value="F:oxidoreductase activity, acting on paired donors, with incorporation or reduction of molecular oxygen"/>
    <property type="evidence" value="ECO:0007669"/>
    <property type="project" value="InterPro"/>
</dbReference>
<reference evidence="1" key="1">
    <citation type="submission" date="2021-12" db="EMBL/GenBank/DDBJ databases">
        <authorList>
            <person name="Zaccaron A."/>
            <person name="Stergiopoulos I."/>
        </authorList>
    </citation>
    <scope>NUCLEOTIDE SEQUENCE</scope>
    <source>
        <strain evidence="1">Race5_Kim</strain>
    </source>
</reference>
<dbReference type="RefSeq" id="XP_047769600.1">
    <property type="nucleotide sequence ID" value="XM_047913772.1"/>
</dbReference>
<dbReference type="SUPFAM" id="SSF48264">
    <property type="entry name" value="Cytochrome P450"/>
    <property type="match status" value="1"/>
</dbReference>
<dbReference type="OrthoDB" id="1470350at2759"/>
<dbReference type="InterPro" id="IPR036396">
    <property type="entry name" value="Cyt_P450_sf"/>
</dbReference>
<reference evidence="1" key="2">
    <citation type="journal article" date="2022" name="Microb. Genom.">
        <title>A chromosome-scale genome assembly of the tomato pathogen Cladosporium fulvum reveals a compartmentalized genome architecture and the presence of a dispensable chromosome.</title>
        <authorList>
            <person name="Zaccaron A.Z."/>
            <person name="Chen L.H."/>
            <person name="Samaras A."/>
            <person name="Stergiopoulos I."/>
        </authorList>
    </citation>
    <scope>NUCLEOTIDE SEQUENCE</scope>
    <source>
        <strain evidence="1">Race5_Kim</strain>
    </source>
</reference>
<dbReference type="GeneID" id="71994502"/>
<dbReference type="GO" id="GO:0004497">
    <property type="term" value="F:monooxygenase activity"/>
    <property type="evidence" value="ECO:0007669"/>
    <property type="project" value="UniProtKB-KW"/>
</dbReference>
<proteinExistence type="predicted"/>
<gene>
    <name evidence="1" type="ORF">CLAFUR5_14624</name>
</gene>
<evidence type="ECO:0000313" key="1">
    <source>
        <dbReference type="EMBL" id="UJO25234.1"/>
    </source>
</evidence>
<organism evidence="1 2">
    <name type="scientific">Passalora fulva</name>
    <name type="common">Tomato leaf mold</name>
    <name type="synonym">Cladosporium fulvum</name>
    <dbReference type="NCBI Taxonomy" id="5499"/>
    <lineage>
        <taxon>Eukaryota</taxon>
        <taxon>Fungi</taxon>
        <taxon>Dikarya</taxon>
        <taxon>Ascomycota</taxon>
        <taxon>Pezizomycotina</taxon>
        <taxon>Dothideomycetes</taxon>
        <taxon>Dothideomycetidae</taxon>
        <taxon>Mycosphaerellales</taxon>
        <taxon>Mycosphaerellaceae</taxon>
        <taxon>Fulvia</taxon>
    </lineage>
</organism>
<keyword evidence="1" id="KW-0503">Monooxygenase</keyword>
<keyword evidence="1" id="KW-0560">Oxidoreductase</keyword>
<accession>A0A9Q8PMR9</accession>
<dbReference type="GO" id="GO:0020037">
    <property type="term" value="F:heme binding"/>
    <property type="evidence" value="ECO:0007669"/>
    <property type="project" value="InterPro"/>
</dbReference>
<name>A0A9Q8PMR9_PASFU</name>
<dbReference type="InterPro" id="IPR001128">
    <property type="entry name" value="Cyt_P450"/>
</dbReference>
<dbReference type="Pfam" id="PF00067">
    <property type="entry name" value="p450"/>
    <property type="match status" value="1"/>
</dbReference>
<sequence>MALFTATAATFAASISALAYLIYRALLPKPIPGIPCDPVSAGRLLGDIPDLLKAQKRRQEAFTFIAEKCIRLKSPVIQMFAQIGGKPWLIVADAREGIDIMTSRASEFDRSALFGGLFKATLPASQLLLPTNEEWRHHRRILADTLSPNFLESTSAPAIYSAVSDLLQLWRQKSRLALGRSFNVENDLIHAALDAIRAAAFGSPAGATQLQSSHIRNLDQVDLDMDSASTVEFLTAPLSAEVDAVGVLGDSSEITASSPFGSWAHQFTIWTYPSLRAAMKAKNTLIRSKIADATLKAERGQVPSSATDFAVAREIKDAARTDRKADLHSPVLRDKL</sequence>
<dbReference type="AlphaFoldDB" id="A0A9Q8PMR9"/>
<dbReference type="Gene3D" id="1.10.630.10">
    <property type="entry name" value="Cytochrome P450"/>
    <property type="match status" value="1"/>
</dbReference>